<sequence length="63" mass="6980">MSNSHSQVALLRAIERQTEKNTKTPKTAKDALIRMGILTKCGKVTAHYAAEPRMRKPMLAKSA</sequence>
<evidence type="ECO:0000313" key="2">
    <source>
        <dbReference type="Proteomes" id="UP000664073"/>
    </source>
</evidence>
<dbReference type="AlphaFoldDB" id="A0A939HLS7"/>
<accession>A0A939HLS7</accession>
<dbReference type="EMBL" id="JAFVMH010000023">
    <property type="protein sequence ID" value="MBO1326818.1"/>
    <property type="molecule type" value="Genomic_DNA"/>
</dbReference>
<protein>
    <submittedName>
        <fullName evidence="1">Uncharacterized protein</fullName>
    </submittedName>
</protein>
<reference evidence="1" key="1">
    <citation type="submission" date="2021-03" db="EMBL/GenBank/DDBJ databases">
        <title>The complete genome sequence of Acetobacter sp. TBRC 12339.</title>
        <authorList>
            <person name="Charoenyingcharoen P."/>
            <person name="Yukphan P."/>
        </authorList>
    </citation>
    <scope>NUCLEOTIDE SEQUENCE</scope>
    <source>
        <strain evidence="1">TBRC 12339</strain>
    </source>
</reference>
<organism evidence="1 2">
    <name type="scientific">Acetobacter garciniae</name>
    <dbReference type="NCBI Taxonomy" id="2817435"/>
    <lineage>
        <taxon>Bacteria</taxon>
        <taxon>Pseudomonadati</taxon>
        <taxon>Pseudomonadota</taxon>
        <taxon>Alphaproteobacteria</taxon>
        <taxon>Acetobacterales</taxon>
        <taxon>Acetobacteraceae</taxon>
        <taxon>Acetobacter</taxon>
    </lineage>
</organism>
<gene>
    <name evidence="1" type="ORF">J2D77_16895</name>
</gene>
<dbReference type="Proteomes" id="UP000664073">
    <property type="component" value="Unassembled WGS sequence"/>
</dbReference>
<evidence type="ECO:0000313" key="1">
    <source>
        <dbReference type="EMBL" id="MBO1326818.1"/>
    </source>
</evidence>
<name>A0A939HLS7_9PROT</name>
<dbReference type="RefSeq" id="WP_207847698.1">
    <property type="nucleotide sequence ID" value="NZ_JAFVMH010000023.1"/>
</dbReference>
<keyword evidence="2" id="KW-1185">Reference proteome</keyword>
<comment type="caution">
    <text evidence="1">The sequence shown here is derived from an EMBL/GenBank/DDBJ whole genome shotgun (WGS) entry which is preliminary data.</text>
</comment>
<proteinExistence type="predicted"/>